<dbReference type="PIRSF" id="PIRSF005658">
    <property type="entry name" value="FwdF"/>
    <property type="match status" value="1"/>
</dbReference>
<name>A0ABY6HK54_9ARCH</name>
<feature type="domain" description="4Fe-4S ferredoxin-type" evidence="1">
    <location>
        <begin position="70"/>
        <end position="99"/>
    </location>
</feature>
<reference evidence="2" key="1">
    <citation type="submission" date="2022-09" db="EMBL/GenBank/DDBJ databases">
        <title>Actin cytoskeleton and complex cell architecture in an #Asgard archaeon.</title>
        <authorList>
            <person name="Ponce Toledo R.I."/>
            <person name="Schleper C."/>
            <person name="Rodrigues Oliveira T."/>
            <person name="Wollweber F."/>
            <person name="Xu J."/>
            <person name="Rittmann S."/>
            <person name="Klingl A."/>
            <person name="Pilhofer M."/>
        </authorList>
    </citation>
    <scope>NUCLEOTIDE SEQUENCE</scope>
    <source>
        <strain evidence="2">B-35</strain>
    </source>
</reference>
<dbReference type="PANTHER" id="PTHR43193">
    <property type="match status" value="1"/>
</dbReference>
<dbReference type="Proteomes" id="UP001208689">
    <property type="component" value="Chromosome"/>
</dbReference>
<dbReference type="PROSITE" id="PS51379">
    <property type="entry name" value="4FE4S_FER_2"/>
    <property type="match status" value="4"/>
</dbReference>
<proteinExistence type="predicted"/>
<dbReference type="PANTHER" id="PTHR43193:SF2">
    <property type="entry name" value="POLYFERREDOXIN PROTEIN FWDF"/>
    <property type="match status" value="1"/>
</dbReference>
<feature type="domain" description="4Fe-4S ferredoxin-type" evidence="1">
    <location>
        <begin position="191"/>
        <end position="220"/>
    </location>
</feature>
<dbReference type="InterPro" id="IPR017896">
    <property type="entry name" value="4Fe4S_Fe-S-bd"/>
</dbReference>
<evidence type="ECO:0000259" key="1">
    <source>
        <dbReference type="PROSITE" id="PS51379"/>
    </source>
</evidence>
<feature type="domain" description="4Fe-4S ferredoxin-type" evidence="1">
    <location>
        <begin position="153"/>
        <end position="183"/>
    </location>
</feature>
<dbReference type="InterPro" id="IPR043256">
    <property type="entry name" value="MvhB-like"/>
</dbReference>
<dbReference type="InterPro" id="IPR017900">
    <property type="entry name" value="4Fe4S_Fe_S_CS"/>
</dbReference>
<protein>
    <submittedName>
        <fullName evidence="2">NAD(P)H-quinone oxidoreductase subunit I, chloroplastic</fullName>
    </submittedName>
</protein>
<organism evidence="2 3">
    <name type="scientific">Candidatus Lokiarchaeum ossiferum</name>
    <dbReference type="NCBI Taxonomy" id="2951803"/>
    <lineage>
        <taxon>Archaea</taxon>
        <taxon>Promethearchaeati</taxon>
        <taxon>Promethearchaeota</taxon>
        <taxon>Promethearchaeia</taxon>
        <taxon>Promethearchaeales</taxon>
        <taxon>Promethearchaeaceae</taxon>
        <taxon>Candidatus Lokiarchaeum</taxon>
    </lineage>
</organism>
<feature type="domain" description="4Fe-4S ferredoxin-type" evidence="1">
    <location>
        <begin position="26"/>
        <end position="55"/>
    </location>
</feature>
<dbReference type="EMBL" id="CP104013">
    <property type="protein sequence ID" value="UYP43905.1"/>
    <property type="molecule type" value="Genomic_DNA"/>
</dbReference>
<dbReference type="Pfam" id="PF12838">
    <property type="entry name" value="Fer4_7"/>
    <property type="match status" value="2"/>
</dbReference>
<dbReference type="PROSITE" id="PS00198">
    <property type="entry name" value="4FE4S_FER_1"/>
    <property type="match status" value="2"/>
</dbReference>
<evidence type="ECO:0000313" key="3">
    <source>
        <dbReference type="Proteomes" id="UP001208689"/>
    </source>
</evidence>
<keyword evidence="3" id="KW-1185">Reference proteome</keyword>
<accession>A0ABY6HK54</accession>
<gene>
    <name evidence="2" type="ORF">NEF87_000190</name>
</gene>
<evidence type="ECO:0000313" key="2">
    <source>
        <dbReference type="EMBL" id="UYP43905.1"/>
    </source>
</evidence>
<dbReference type="SUPFAM" id="SSF54862">
    <property type="entry name" value="4Fe-4S ferredoxins"/>
    <property type="match status" value="1"/>
</dbReference>
<dbReference type="InterPro" id="IPR052977">
    <property type="entry name" value="Polyferredoxin-like_ET"/>
</dbReference>
<sequence>MAFPKLSKVIDESQIKIEQKYLVKKYELILDRLKCVGCGQCSIVCPKDAILFGPAAAVYENKPKDLNAAVIDTVDEEKCVYCGTCTVFCPFDAIHVYEDGEKIKMEDLDIIKHNSLPTLNAEMVACSNLGRDAKVYWEGEIEVKFKMPEDKTEFKQIYTNKCPGDCHKCDQICPTDAIKFREMEDAWKSKILMEVDDEKCINCGACALVCPQDFYAVRWTKVKTTGAYNQIFWDPIKEKLLGQRVVFSKEE</sequence>
<dbReference type="Gene3D" id="3.30.70.3270">
    <property type="match status" value="1"/>
</dbReference>
<dbReference type="Gene3D" id="3.30.70.20">
    <property type="match status" value="1"/>
</dbReference>